<dbReference type="EMBL" id="HADZ01015758">
    <property type="protein sequence ID" value="SBP79699.1"/>
    <property type="molecule type" value="Transcribed_RNA"/>
</dbReference>
<sequence length="80" mass="9091">LMNHTCRKSPLANSTHANQRLPQVGRRETKLHLVNQSIGGCVWSAQHEMRVCFSFTAGCFSIIYHLQGLFQMYYLAVGHV</sequence>
<feature type="non-terminal residue" evidence="1">
    <location>
        <position position="80"/>
    </location>
</feature>
<protein>
    <submittedName>
        <fullName evidence="1">Uncharacterized protein</fullName>
    </submittedName>
</protein>
<feature type="non-terminal residue" evidence="1">
    <location>
        <position position="1"/>
    </location>
</feature>
<reference evidence="1" key="2">
    <citation type="submission" date="2016-06" db="EMBL/GenBank/DDBJ databases">
        <title>The genome of a short-lived fish provides insights into sex chromosome evolution and the genetic control of aging.</title>
        <authorList>
            <person name="Reichwald K."/>
            <person name="Felder M."/>
            <person name="Petzold A."/>
            <person name="Koch P."/>
            <person name="Groth M."/>
            <person name="Platzer M."/>
        </authorList>
    </citation>
    <scope>NUCLEOTIDE SEQUENCE</scope>
    <source>
        <tissue evidence="1">Brain</tissue>
    </source>
</reference>
<gene>
    <name evidence="1" type="primary">Nfu_g_1_005744</name>
</gene>
<organism evidence="1">
    <name type="scientific">Nothobranchius kadleci</name>
    <name type="common">African annual killifish</name>
    <dbReference type="NCBI Taxonomy" id="1051664"/>
    <lineage>
        <taxon>Eukaryota</taxon>
        <taxon>Metazoa</taxon>
        <taxon>Chordata</taxon>
        <taxon>Craniata</taxon>
        <taxon>Vertebrata</taxon>
        <taxon>Euteleostomi</taxon>
        <taxon>Actinopterygii</taxon>
        <taxon>Neopterygii</taxon>
        <taxon>Teleostei</taxon>
        <taxon>Neoteleostei</taxon>
        <taxon>Acanthomorphata</taxon>
        <taxon>Ovalentaria</taxon>
        <taxon>Atherinomorphae</taxon>
        <taxon>Cyprinodontiformes</taxon>
        <taxon>Nothobranchiidae</taxon>
        <taxon>Nothobranchius</taxon>
    </lineage>
</organism>
<reference evidence="1" key="1">
    <citation type="submission" date="2016-05" db="EMBL/GenBank/DDBJ databases">
        <authorList>
            <person name="Lavstsen T."/>
            <person name="Jespersen J.S."/>
        </authorList>
    </citation>
    <scope>NUCLEOTIDE SEQUENCE</scope>
    <source>
        <tissue evidence="1">Brain</tissue>
    </source>
</reference>
<accession>A0A1A8CIZ7</accession>
<name>A0A1A8CIZ7_NOTKA</name>
<dbReference type="AlphaFoldDB" id="A0A1A8CIZ7"/>
<evidence type="ECO:0000313" key="1">
    <source>
        <dbReference type="EMBL" id="SBP79699.1"/>
    </source>
</evidence>
<proteinExistence type="predicted"/>